<dbReference type="InterPro" id="IPR000719">
    <property type="entry name" value="Prot_kinase_dom"/>
</dbReference>
<dbReference type="GO" id="GO:0004674">
    <property type="term" value="F:protein serine/threonine kinase activity"/>
    <property type="evidence" value="ECO:0007669"/>
    <property type="project" value="TreeGrafter"/>
</dbReference>
<proteinExistence type="predicted"/>
<name>A0A8S1VA64_PAROT</name>
<dbReference type="OrthoDB" id="305186at2759"/>
<dbReference type="PANTHER" id="PTHR44167:SF24">
    <property type="entry name" value="SERINE_THREONINE-PROTEIN KINASE CHK2"/>
    <property type="match status" value="1"/>
</dbReference>
<dbReference type="GO" id="GO:0005634">
    <property type="term" value="C:nucleus"/>
    <property type="evidence" value="ECO:0007669"/>
    <property type="project" value="TreeGrafter"/>
</dbReference>
<comment type="caution">
    <text evidence="2">The sequence shown here is derived from an EMBL/GenBank/DDBJ whole genome shotgun (WGS) entry which is preliminary data.</text>
</comment>
<protein>
    <recommendedName>
        <fullName evidence="1">Protein kinase domain-containing protein</fullName>
    </recommendedName>
</protein>
<sequence length="438" mass="52936">MSAREEIKNYPFLLKGILRKDNLWFEVESLQERLKRNLVKIDYLYKIMFHITILVFECSQRKNNFLKTLRIDQIYLSKNEKYSDVFIFEEDQLNFTQEQQPPQKLLFNLFHSLGFDLPYDCFKINNYSLERLLNHLFINIFEEKKKDKQVIITEAQILQQLYNIEIIGNNYNQSFSKVVVIKKPFYINSSADSIVVKWVKFKTEEERAYLKTEIKLLESLSNCERIAKLYCYDNFADQQFFFMKHYDKTLEQLNNEIGQQQLNWGDLMHLIKQMLLALKELHSKGIYHRDLKPQNIMFEYISENRIIQQMKCVLIDFNRSKMPNYLQSQSREQTFYEGTPQYQPPEGTQDKYGPPYDIWQLGYIIQCMLLRKNNSVFSNLRNRPIEQQEYDQIFQQDQILVKTNYKNLSSIIFKMMHHDPQERPKELQEIEEFFNKLV</sequence>
<dbReference type="AlphaFoldDB" id="A0A8S1VA64"/>
<accession>A0A8S1VA64</accession>
<dbReference type="PROSITE" id="PS00108">
    <property type="entry name" value="PROTEIN_KINASE_ST"/>
    <property type="match status" value="1"/>
</dbReference>
<dbReference type="Pfam" id="PF00069">
    <property type="entry name" value="Pkinase"/>
    <property type="match status" value="1"/>
</dbReference>
<dbReference type="SMART" id="SM00220">
    <property type="entry name" value="S_TKc"/>
    <property type="match status" value="1"/>
</dbReference>
<dbReference type="GO" id="GO:0005737">
    <property type="term" value="C:cytoplasm"/>
    <property type="evidence" value="ECO:0007669"/>
    <property type="project" value="TreeGrafter"/>
</dbReference>
<organism evidence="2 3">
    <name type="scientific">Paramecium octaurelia</name>
    <dbReference type="NCBI Taxonomy" id="43137"/>
    <lineage>
        <taxon>Eukaryota</taxon>
        <taxon>Sar</taxon>
        <taxon>Alveolata</taxon>
        <taxon>Ciliophora</taxon>
        <taxon>Intramacronucleata</taxon>
        <taxon>Oligohymenophorea</taxon>
        <taxon>Peniculida</taxon>
        <taxon>Parameciidae</taxon>
        <taxon>Paramecium</taxon>
    </lineage>
</organism>
<dbReference type="EMBL" id="CAJJDP010000061">
    <property type="protein sequence ID" value="CAD8173794.1"/>
    <property type="molecule type" value="Genomic_DNA"/>
</dbReference>
<gene>
    <name evidence="2" type="ORF">POCTA_138.1.T0620217</name>
</gene>
<dbReference type="PANTHER" id="PTHR44167">
    <property type="entry name" value="OVARIAN-SPECIFIC SERINE/THREONINE-PROTEIN KINASE LOK-RELATED"/>
    <property type="match status" value="1"/>
</dbReference>
<dbReference type="GO" id="GO:0005524">
    <property type="term" value="F:ATP binding"/>
    <property type="evidence" value="ECO:0007669"/>
    <property type="project" value="InterPro"/>
</dbReference>
<evidence type="ECO:0000313" key="2">
    <source>
        <dbReference type="EMBL" id="CAD8173794.1"/>
    </source>
</evidence>
<dbReference type="Proteomes" id="UP000683925">
    <property type="component" value="Unassembled WGS sequence"/>
</dbReference>
<evidence type="ECO:0000313" key="3">
    <source>
        <dbReference type="Proteomes" id="UP000683925"/>
    </source>
</evidence>
<dbReference type="OMA" id="IAKLYCY"/>
<feature type="domain" description="Protein kinase" evidence="1">
    <location>
        <begin position="164"/>
        <end position="434"/>
    </location>
</feature>
<keyword evidence="3" id="KW-1185">Reference proteome</keyword>
<reference evidence="2" key="1">
    <citation type="submission" date="2021-01" db="EMBL/GenBank/DDBJ databases">
        <authorList>
            <consortium name="Genoscope - CEA"/>
            <person name="William W."/>
        </authorList>
    </citation>
    <scope>NUCLEOTIDE SEQUENCE</scope>
</reference>
<dbReference type="PROSITE" id="PS50011">
    <property type="entry name" value="PROTEIN_KINASE_DOM"/>
    <property type="match status" value="1"/>
</dbReference>
<evidence type="ECO:0000259" key="1">
    <source>
        <dbReference type="PROSITE" id="PS50011"/>
    </source>
</evidence>
<dbReference type="InterPro" id="IPR008271">
    <property type="entry name" value="Ser/Thr_kinase_AS"/>
</dbReference>
<dbReference type="GO" id="GO:0044773">
    <property type="term" value="P:mitotic DNA damage checkpoint signaling"/>
    <property type="evidence" value="ECO:0007669"/>
    <property type="project" value="TreeGrafter"/>
</dbReference>